<dbReference type="PROSITE" id="PS50198">
    <property type="entry name" value="PPIC_PPIASE_2"/>
    <property type="match status" value="1"/>
</dbReference>
<dbReference type="Gene3D" id="3.10.50.40">
    <property type="match status" value="1"/>
</dbReference>
<evidence type="ECO:0000313" key="4">
    <source>
        <dbReference type="Proteomes" id="UP000309215"/>
    </source>
</evidence>
<sequence length="342" mass="36211">MSGRAGVLRDGRGASAPRLVSLVSFVAAAAACGGSGGASGPPPERGTLAAGTVARVGQEEVNEGTVSRIASSQRVDVAAARDLAIRDALFASEARSRGASNDPELERRVSAALARRLLHQLLADADRQGPVTDAELERVMARRWIELDRPEGFRTVHAVVRFAENADDATRSRAEVVARAIREAVLPVGASARTIARPQAAHPFEDVNDPVVASFRSAVDGVDKDGFEIVVETLAPVTADGRVIRPEGGTLVESFARAASALGARGETSPLVPTSYGVHVIVLLERTPAESVPLEERRKLVREEVVWGRASAARSKLLEGLRRGVLVERSAESLLALVPIER</sequence>
<proteinExistence type="predicted"/>
<dbReference type="InterPro" id="IPR000297">
    <property type="entry name" value="PPIase_PpiC"/>
</dbReference>
<comment type="caution">
    <text evidence="3">The sequence shown here is derived from an EMBL/GenBank/DDBJ whole genome shotgun (WGS) entry which is preliminary data.</text>
</comment>
<dbReference type="RefSeq" id="WP_136935840.1">
    <property type="nucleotide sequence ID" value="NZ_SSMQ01000103.1"/>
</dbReference>
<dbReference type="EMBL" id="SSMQ01000103">
    <property type="protein sequence ID" value="TKC94718.1"/>
    <property type="molecule type" value="Genomic_DNA"/>
</dbReference>
<evidence type="ECO:0000259" key="2">
    <source>
        <dbReference type="PROSITE" id="PS50198"/>
    </source>
</evidence>
<evidence type="ECO:0000313" key="3">
    <source>
        <dbReference type="EMBL" id="TKC94718.1"/>
    </source>
</evidence>
<keyword evidence="1 3" id="KW-0413">Isomerase</keyword>
<dbReference type="Proteomes" id="UP000309215">
    <property type="component" value="Unassembled WGS sequence"/>
</dbReference>
<gene>
    <name evidence="3" type="ORF">E8A74_47625</name>
</gene>
<protein>
    <submittedName>
        <fullName evidence="3">Peptidyl-prolyl cis-trans isomerase</fullName>
    </submittedName>
</protein>
<feature type="domain" description="PpiC" evidence="2">
    <location>
        <begin position="150"/>
        <end position="285"/>
    </location>
</feature>
<evidence type="ECO:0000256" key="1">
    <source>
        <dbReference type="PROSITE-ProRule" id="PRU00278"/>
    </source>
</evidence>
<dbReference type="InterPro" id="IPR046357">
    <property type="entry name" value="PPIase_dom_sf"/>
</dbReference>
<reference evidence="3 4" key="1">
    <citation type="submission" date="2019-04" db="EMBL/GenBank/DDBJ databases">
        <authorList>
            <person name="Li Y."/>
            <person name="Wang J."/>
        </authorList>
    </citation>
    <scope>NUCLEOTIDE SEQUENCE [LARGE SCALE GENOMIC DNA]</scope>
    <source>
        <strain evidence="3 4">DSM 14668</strain>
    </source>
</reference>
<accession>A0A4V5PKD6</accession>
<dbReference type="AlphaFoldDB" id="A0A4V5PKD6"/>
<dbReference type="OrthoDB" id="5518306at2"/>
<name>A0A4V5PKD6_9BACT</name>
<organism evidence="3 4">
    <name type="scientific">Polyangium fumosum</name>
    <dbReference type="NCBI Taxonomy" id="889272"/>
    <lineage>
        <taxon>Bacteria</taxon>
        <taxon>Pseudomonadati</taxon>
        <taxon>Myxococcota</taxon>
        <taxon>Polyangia</taxon>
        <taxon>Polyangiales</taxon>
        <taxon>Polyangiaceae</taxon>
        <taxon>Polyangium</taxon>
    </lineage>
</organism>
<keyword evidence="4" id="KW-1185">Reference proteome</keyword>
<keyword evidence="1" id="KW-0697">Rotamase</keyword>
<dbReference type="GO" id="GO:0003755">
    <property type="term" value="F:peptidyl-prolyl cis-trans isomerase activity"/>
    <property type="evidence" value="ECO:0007669"/>
    <property type="project" value="UniProtKB-KW"/>
</dbReference>
<dbReference type="PROSITE" id="PS51257">
    <property type="entry name" value="PROKAR_LIPOPROTEIN"/>
    <property type="match status" value="1"/>
</dbReference>